<keyword evidence="7" id="KW-0998">Cell outer membrane</keyword>
<dbReference type="EMBL" id="CP001998">
    <property type="protein sequence ID" value="ADE55068.1"/>
    <property type="molecule type" value="Genomic_DNA"/>
</dbReference>
<dbReference type="eggNOG" id="COG1538">
    <property type="taxonomic scope" value="Bacteria"/>
</dbReference>
<keyword evidence="5" id="KW-0812">Transmembrane</keyword>
<dbReference type="InterPro" id="IPR003423">
    <property type="entry name" value="OMP_efflux"/>
</dbReference>
<evidence type="ECO:0000313" key="11">
    <source>
        <dbReference type="Proteomes" id="UP000000925"/>
    </source>
</evidence>
<keyword evidence="3" id="KW-0813">Transport</keyword>
<comment type="similarity">
    <text evidence="2">Belongs to the outer membrane factor (OMF) (TC 1.B.17) family.</text>
</comment>
<dbReference type="GO" id="GO:0015288">
    <property type="term" value="F:porin activity"/>
    <property type="evidence" value="ECO:0007669"/>
    <property type="project" value="TreeGrafter"/>
</dbReference>
<protein>
    <submittedName>
        <fullName evidence="10">Outer membrane efflux protein</fullName>
    </submittedName>
</protein>
<name>D5ELD2_CORAD</name>
<dbReference type="GO" id="GO:1990281">
    <property type="term" value="C:efflux pump complex"/>
    <property type="evidence" value="ECO:0007669"/>
    <property type="project" value="TreeGrafter"/>
</dbReference>
<sequence length="511" mass="56746">MKTGVALAFLTLSAFTHGFAADEAAESTTPAPLGPRDFISQALENNLGLQVSRLDIGINEDNVESEKGRFAPVWGVEVGIDHLYRRLNAYDLSSVTGVGDEYDHENLFLKSNLTGRLSFGSTYEFSVGSSRMDSIYTRRSTAPFDPEYSSNVKLTVTQPLLKNFGRGVNLAPINIAKTDLAVAQMETRSAIETVIARVLLASYEAHFSLENMRVKRESIDLAQSLLDENEKRVEQGRMPAINVTQAEARVAEAEAELIEAEAFYKQRQNQLQELTRADYDLDAEDYALADVEGTLPEVPEGVDQHVVAGEMLTKNPDYLAAMKAVEAEGVRVVYSKNQVYPEINLLMSLGTSGLEGDWGSSYNDFSNRDGVDWSVGLEFSMPLDNRTAKSRYRASQKRERQAVLKAKQSEVQLLSALDNAIYQLEAGLRRRDLIQDSVRLAKEALAAEERRLENGVTTNYEVLNQQRELSISQTQGLAAEVEVQKAWIQLLLLQGILSEALNIELQFKSDS</sequence>
<dbReference type="GO" id="GO:0009279">
    <property type="term" value="C:cell outer membrane"/>
    <property type="evidence" value="ECO:0007669"/>
    <property type="project" value="UniProtKB-SubCell"/>
</dbReference>
<dbReference type="HOGENOM" id="CLU_022604_2_0_0"/>
<evidence type="ECO:0000256" key="9">
    <source>
        <dbReference type="SAM" id="SignalP"/>
    </source>
</evidence>
<evidence type="ECO:0000256" key="6">
    <source>
        <dbReference type="ARBA" id="ARBA00023136"/>
    </source>
</evidence>
<dbReference type="Gene3D" id="1.20.1600.10">
    <property type="entry name" value="Outer membrane efflux proteins (OEP)"/>
    <property type="match status" value="1"/>
</dbReference>
<dbReference type="Proteomes" id="UP000000925">
    <property type="component" value="Chromosome"/>
</dbReference>
<dbReference type="KEGG" id="caa:Caka_2050"/>
<organism evidence="10 11">
    <name type="scientific">Coraliomargarita akajimensis (strain DSM 45221 / IAM 15411 / JCM 23193 / KCTC 12865 / 04OKA010-24)</name>
    <dbReference type="NCBI Taxonomy" id="583355"/>
    <lineage>
        <taxon>Bacteria</taxon>
        <taxon>Pseudomonadati</taxon>
        <taxon>Verrucomicrobiota</taxon>
        <taxon>Opitutia</taxon>
        <taxon>Puniceicoccales</taxon>
        <taxon>Coraliomargaritaceae</taxon>
        <taxon>Coraliomargarita</taxon>
    </lineage>
</organism>
<keyword evidence="6" id="KW-0472">Membrane</keyword>
<reference evidence="10 11" key="1">
    <citation type="journal article" date="2010" name="Stand. Genomic Sci.">
        <title>Complete genome sequence of Coraliomargarita akajimensis type strain (04OKA010-24).</title>
        <authorList>
            <person name="Mavromatis K."/>
            <person name="Abt B."/>
            <person name="Brambilla E."/>
            <person name="Lapidus A."/>
            <person name="Copeland A."/>
            <person name="Deshpande S."/>
            <person name="Nolan M."/>
            <person name="Lucas S."/>
            <person name="Tice H."/>
            <person name="Cheng J.F."/>
            <person name="Han C."/>
            <person name="Detter J.C."/>
            <person name="Woyke T."/>
            <person name="Goodwin L."/>
            <person name="Pitluck S."/>
            <person name="Held B."/>
            <person name="Brettin T."/>
            <person name="Tapia R."/>
            <person name="Ivanova N."/>
            <person name="Mikhailova N."/>
            <person name="Pati A."/>
            <person name="Liolios K."/>
            <person name="Chen A."/>
            <person name="Palaniappan K."/>
            <person name="Land M."/>
            <person name="Hauser L."/>
            <person name="Chang Y.J."/>
            <person name="Jeffries C.D."/>
            <person name="Rohde M."/>
            <person name="Goker M."/>
            <person name="Bristow J."/>
            <person name="Eisen J.A."/>
            <person name="Markowitz V."/>
            <person name="Hugenholtz P."/>
            <person name="Klenk H.P."/>
            <person name="Kyrpides N.C."/>
        </authorList>
    </citation>
    <scope>NUCLEOTIDE SEQUENCE [LARGE SCALE GENOMIC DNA]</scope>
    <source>
        <strain evidence="11">DSM 45221 / IAM 15411 / JCM 23193 / KCTC 12865</strain>
    </source>
</reference>
<feature type="coiled-coil region" evidence="8">
    <location>
        <begin position="241"/>
        <end position="270"/>
    </location>
</feature>
<gene>
    <name evidence="10" type="ordered locus">Caka_2050</name>
</gene>
<dbReference type="GO" id="GO:0015562">
    <property type="term" value="F:efflux transmembrane transporter activity"/>
    <property type="evidence" value="ECO:0007669"/>
    <property type="project" value="InterPro"/>
</dbReference>
<dbReference type="STRING" id="583355.Caka_2050"/>
<dbReference type="PANTHER" id="PTHR30026">
    <property type="entry name" value="OUTER MEMBRANE PROTEIN TOLC"/>
    <property type="match status" value="1"/>
</dbReference>
<evidence type="ECO:0000256" key="1">
    <source>
        <dbReference type="ARBA" id="ARBA00004442"/>
    </source>
</evidence>
<comment type="subcellular location">
    <subcellularLocation>
        <location evidence="1">Cell outer membrane</location>
    </subcellularLocation>
</comment>
<dbReference type="Pfam" id="PF02321">
    <property type="entry name" value="OEP"/>
    <property type="match status" value="2"/>
</dbReference>
<accession>D5ELD2</accession>
<dbReference type="PANTHER" id="PTHR30026:SF23">
    <property type="entry name" value="TO APRF-PUTATIVE OUTER MEMBRANE EFFLUX PROTEIN OR SECRETED ALKALINE PHOSPHATASE-RELATED"/>
    <property type="match status" value="1"/>
</dbReference>
<feature type="signal peptide" evidence="9">
    <location>
        <begin position="1"/>
        <end position="20"/>
    </location>
</feature>
<keyword evidence="11" id="KW-1185">Reference proteome</keyword>
<feature type="chain" id="PRO_5003070778" evidence="9">
    <location>
        <begin position="21"/>
        <end position="511"/>
    </location>
</feature>
<evidence type="ECO:0000256" key="2">
    <source>
        <dbReference type="ARBA" id="ARBA00007613"/>
    </source>
</evidence>
<dbReference type="OrthoDB" id="5405048at2"/>
<evidence type="ECO:0000256" key="8">
    <source>
        <dbReference type="SAM" id="Coils"/>
    </source>
</evidence>
<dbReference type="InterPro" id="IPR051906">
    <property type="entry name" value="TolC-like"/>
</dbReference>
<evidence type="ECO:0000256" key="7">
    <source>
        <dbReference type="ARBA" id="ARBA00023237"/>
    </source>
</evidence>
<keyword evidence="4" id="KW-1134">Transmembrane beta strand</keyword>
<keyword evidence="8" id="KW-0175">Coiled coil</keyword>
<evidence type="ECO:0000313" key="10">
    <source>
        <dbReference type="EMBL" id="ADE55068.1"/>
    </source>
</evidence>
<evidence type="ECO:0000256" key="3">
    <source>
        <dbReference type="ARBA" id="ARBA00022448"/>
    </source>
</evidence>
<dbReference type="SUPFAM" id="SSF56954">
    <property type="entry name" value="Outer membrane efflux proteins (OEP)"/>
    <property type="match status" value="1"/>
</dbReference>
<evidence type="ECO:0000256" key="4">
    <source>
        <dbReference type="ARBA" id="ARBA00022452"/>
    </source>
</evidence>
<dbReference type="RefSeq" id="WP_013043790.1">
    <property type="nucleotide sequence ID" value="NC_014008.1"/>
</dbReference>
<dbReference type="AlphaFoldDB" id="D5ELD2"/>
<keyword evidence="9" id="KW-0732">Signal</keyword>
<proteinExistence type="inferred from homology"/>
<evidence type="ECO:0000256" key="5">
    <source>
        <dbReference type="ARBA" id="ARBA00022692"/>
    </source>
</evidence>